<reference evidence="1" key="1">
    <citation type="submission" date="2025-08" db="UniProtKB">
        <authorList>
            <consortium name="Ensembl"/>
        </authorList>
    </citation>
    <scope>IDENTIFICATION</scope>
</reference>
<dbReference type="GeneTree" id="ENSGT00980000198695"/>
<reference evidence="1" key="2">
    <citation type="submission" date="2025-09" db="UniProtKB">
        <authorList>
            <consortium name="Ensembl"/>
        </authorList>
    </citation>
    <scope>IDENTIFICATION</scope>
</reference>
<keyword evidence="2" id="KW-1185">Reference proteome</keyword>
<dbReference type="PANTHER" id="PTHR37932:SF1">
    <property type="entry name" value="SMALL LYSINE-RICH PROTEIN 1"/>
    <property type="match status" value="1"/>
</dbReference>
<organism evidence="1 2">
    <name type="scientific">Salvator merianae</name>
    <name type="common">Argentine black and white tegu</name>
    <name type="synonym">Tupinambis merianae</name>
    <dbReference type="NCBI Taxonomy" id="96440"/>
    <lineage>
        <taxon>Eukaryota</taxon>
        <taxon>Metazoa</taxon>
        <taxon>Chordata</taxon>
        <taxon>Craniata</taxon>
        <taxon>Vertebrata</taxon>
        <taxon>Euteleostomi</taxon>
        <taxon>Lepidosauria</taxon>
        <taxon>Squamata</taxon>
        <taxon>Bifurcata</taxon>
        <taxon>Unidentata</taxon>
        <taxon>Episquamata</taxon>
        <taxon>Laterata</taxon>
        <taxon>Teiioidea</taxon>
        <taxon>Teiidae</taxon>
        <taxon>Salvator</taxon>
    </lineage>
</organism>
<evidence type="ECO:0000313" key="1">
    <source>
        <dbReference type="Ensembl" id="ENSSMRP00000026811.1"/>
    </source>
</evidence>
<dbReference type="PANTHER" id="PTHR37932">
    <property type="entry name" value="SMALL LYSINE-RICH PROTEIN 1"/>
    <property type="match status" value="1"/>
</dbReference>
<dbReference type="Proteomes" id="UP000694421">
    <property type="component" value="Unplaced"/>
</dbReference>
<dbReference type="Ensembl" id="ENSSMRT00000031329.1">
    <property type="protein sequence ID" value="ENSSMRP00000026811.1"/>
    <property type="gene ID" value="ENSSMRG00000020696.1"/>
</dbReference>
<name>A0A8D0E670_SALMN</name>
<dbReference type="InterPro" id="IPR037760">
    <property type="entry name" value="SMKR1"/>
</dbReference>
<protein>
    <submittedName>
        <fullName evidence="1">Uncharacterized protein</fullName>
    </submittedName>
</protein>
<dbReference type="AlphaFoldDB" id="A0A8D0E670"/>
<sequence length="66" mass="7305">MPAKLSCLPFEDKSNNGTKSKKDMIEVDILSPAAMCNIYHISHNAVDCLVFCGFQWLGSSKKKGKK</sequence>
<evidence type="ECO:0000313" key="2">
    <source>
        <dbReference type="Proteomes" id="UP000694421"/>
    </source>
</evidence>
<proteinExistence type="predicted"/>
<accession>A0A8D0E670</accession>
<dbReference type="OMA" id="NIYHISH"/>